<dbReference type="PANTHER" id="PTHR32089">
    <property type="entry name" value="METHYL-ACCEPTING CHEMOTAXIS PROTEIN MCPB"/>
    <property type="match status" value="1"/>
</dbReference>
<accession>A0A7S7LV71</accession>
<protein>
    <submittedName>
        <fullName evidence="6">Nitrate- and nitrite sensing domain-containing protein</fullName>
    </submittedName>
</protein>
<evidence type="ECO:0000259" key="4">
    <source>
        <dbReference type="PROSITE" id="PS50111"/>
    </source>
</evidence>
<feature type="transmembrane region" description="Helical" evidence="3">
    <location>
        <begin position="308"/>
        <end position="330"/>
    </location>
</feature>
<dbReference type="KEGG" id="sbal:HUE88_13350"/>
<reference evidence="6 7" key="1">
    <citation type="submission" date="2020-05" db="EMBL/GenBank/DDBJ databases">
        <title>Sulfurimonas marisnigri, sp. nov., and Sulfurimonas baltica, sp. nov., manganese oxide reducing chemolithoautotrophs of the class Epsilonproteobacteria isolated from the pelagic redoxclines of the Black and Baltic Seas and emended description of the genus Sulfurimonas.</title>
        <authorList>
            <person name="Henkel J.V."/>
            <person name="Laudan C."/>
            <person name="Werner J."/>
            <person name="Neu T."/>
            <person name="Plewe S."/>
            <person name="Sproer C."/>
            <person name="Bunk B."/>
            <person name="Schulz-Vogt H.N."/>
        </authorList>
    </citation>
    <scope>NUCLEOTIDE SEQUENCE [LARGE SCALE GENOMIC DNA]</scope>
    <source>
        <strain evidence="6 7">GD2</strain>
    </source>
</reference>
<keyword evidence="3" id="KW-1133">Transmembrane helix</keyword>
<dbReference type="SUPFAM" id="SSF58104">
    <property type="entry name" value="Methyl-accepting chemotaxis protein (MCP) signaling domain"/>
    <property type="match status" value="1"/>
</dbReference>
<dbReference type="GO" id="GO:0016020">
    <property type="term" value="C:membrane"/>
    <property type="evidence" value="ECO:0007669"/>
    <property type="project" value="InterPro"/>
</dbReference>
<evidence type="ECO:0000256" key="1">
    <source>
        <dbReference type="ARBA" id="ARBA00023224"/>
    </source>
</evidence>
<dbReference type="Proteomes" id="UP000593994">
    <property type="component" value="Chromosome"/>
</dbReference>
<dbReference type="RefSeq" id="WP_194369742.1">
    <property type="nucleotide sequence ID" value="NZ_CP054492.1"/>
</dbReference>
<evidence type="ECO:0000259" key="5">
    <source>
        <dbReference type="PROSITE" id="PS50906"/>
    </source>
</evidence>
<organism evidence="6 7">
    <name type="scientific">Candidatus Sulfurimonas baltica</name>
    <dbReference type="NCBI Taxonomy" id="2740404"/>
    <lineage>
        <taxon>Bacteria</taxon>
        <taxon>Pseudomonadati</taxon>
        <taxon>Campylobacterota</taxon>
        <taxon>Epsilonproteobacteria</taxon>
        <taxon>Campylobacterales</taxon>
        <taxon>Sulfurimonadaceae</taxon>
        <taxon>Sulfurimonas</taxon>
    </lineage>
</organism>
<keyword evidence="1 2" id="KW-0807">Transducer</keyword>
<feature type="domain" description="Methyl-accepting transducer" evidence="4">
    <location>
        <begin position="430"/>
        <end position="604"/>
    </location>
</feature>
<dbReference type="InterPro" id="IPR013587">
    <property type="entry name" value="Nitrate/nitrite_sensing"/>
</dbReference>
<gene>
    <name evidence="6" type="ORF">HUE88_13350</name>
</gene>
<dbReference type="Pfam" id="PF00015">
    <property type="entry name" value="MCPsignal"/>
    <property type="match status" value="1"/>
</dbReference>
<feature type="domain" description="NIT" evidence="5">
    <location>
        <begin position="51"/>
        <end position="300"/>
    </location>
</feature>
<evidence type="ECO:0000256" key="3">
    <source>
        <dbReference type="SAM" id="Phobius"/>
    </source>
</evidence>
<evidence type="ECO:0000256" key="2">
    <source>
        <dbReference type="PROSITE-ProRule" id="PRU00284"/>
    </source>
</evidence>
<dbReference type="Pfam" id="PF08376">
    <property type="entry name" value="NIT"/>
    <property type="match status" value="1"/>
</dbReference>
<dbReference type="PROSITE" id="PS50111">
    <property type="entry name" value="CHEMOTAXIS_TRANSDUC_2"/>
    <property type="match status" value="1"/>
</dbReference>
<dbReference type="Pfam" id="PF13682">
    <property type="entry name" value="CZB"/>
    <property type="match status" value="1"/>
</dbReference>
<dbReference type="PANTHER" id="PTHR32089:SF112">
    <property type="entry name" value="LYSOZYME-LIKE PROTEIN-RELATED"/>
    <property type="match status" value="1"/>
</dbReference>
<dbReference type="PROSITE" id="PS50906">
    <property type="entry name" value="NIT"/>
    <property type="match status" value="1"/>
</dbReference>
<dbReference type="SMART" id="SM00283">
    <property type="entry name" value="MA"/>
    <property type="match status" value="1"/>
</dbReference>
<dbReference type="Gene3D" id="1.10.287.950">
    <property type="entry name" value="Methyl-accepting chemotaxis protein"/>
    <property type="match status" value="1"/>
</dbReference>
<dbReference type="InterPro" id="IPR010910">
    <property type="entry name" value="Nitrate/nitrite_sensing_bac"/>
</dbReference>
<keyword evidence="3" id="KW-0472">Membrane</keyword>
<name>A0A7S7LV71_9BACT</name>
<keyword evidence="7" id="KW-1185">Reference proteome</keyword>
<sequence>MFKSMTIKAKMLLMVLIPTIVIVSLVAISSNENYVRIAKLKKLEKATVLATKISAMVHNTQKERGASAGFIASKGSKFSDTLRSIRKDTDKTIEEMDAYFKSIDISEYPQEMQAQMNEALQKLSQIDEKRSKVSSLEFKVSDAVGYYTPMNSAFLNTIAQIAKLSGDVQMSRGLNAFANFLYAKERSGIERAVMSATFAGDAFAQGNYAKFVKLISEQDVFMSRFLFLASQKNANLYKQTLAIDAVNEVERMRKVGLSNINGGFGIDATYWFATITKKIDGLKSVEDNLANDILEVISALVIDAETHLIVVLIISLIVIAFVVSFGLIVANSLTDRILRLEGELDYVVSSKDFTKSVSIDGNDAITAIQSAANHTIRTADIAIQNANESFEKSEKHLQNSEEQLKKNRLTLALADLLSKGSISGVKDVQEGLVDNMESLKEINNKNAQTEKTVTEVKESTTLMGKSLETVSFKMNESKESSDQLISSVNEITSVIALIKDISDQTNLLALNAAIEAARAGEHGRGFAVVADEVRKLAERTQKATSEVEVNINLLKQNSSAMQEFAEHMNIEISTSVNQLETFNEHLYSLIDGAKVIQNNNKHVSNEIFINLAKLDHLVFKFNGYETVFEDDQNASFSTHTECRFSKWFSGEGKDIFSATASYSKVSIPHKEVHDSMKNIPAYIKNGSVANADKIIADFTKAEKNSKELFVLLSSMLKESDKL</sequence>
<dbReference type="EMBL" id="CP054492">
    <property type="protein sequence ID" value="QOY52051.1"/>
    <property type="molecule type" value="Genomic_DNA"/>
</dbReference>
<dbReference type="AlphaFoldDB" id="A0A7S7LV71"/>
<evidence type="ECO:0000313" key="7">
    <source>
        <dbReference type="Proteomes" id="UP000593994"/>
    </source>
</evidence>
<dbReference type="InterPro" id="IPR004089">
    <property type="entry name" value="MCPsignal_dom"/>
</dbReference>
<keyword evidence="3" id="KW-0812">Transmembrane</keyword>
<dbReference type="InterPro" id="IPR025991">
    <property type="entry name" value="Chemoreceptor_zinc-bind_dom"/>
</dbReference>
<proteinExistence type="predicted"/>
<dbReference type="GO" id="GO:0007165">
    <property type="term" value="P:signal transduction"/>
    <property type="evidence" value="ECO:0007669"/>
    <property type="project" value="UniProtKB-KW"/>
</dbReference>
<evidence type="ECO:0000313" key="6">
    <source>
        <dbReference type="EMBL" id="QOY52051.1"/>
    </source>
</evidence>